<organism evidence="1 2">
    <name type="scientific">Desulfosporosinus acididurans</name>
    <dbReference type="NCBI Taxonomy" id="476652"/>
    <lineage>
        <taxon>Bacteria</taxon>
        <taxon>Bacillati</taxon>
        <taxon>Bacillota</taxon>
        <taxon>Clostridia</taxon>
        <taxon>Eubacteriales</taxon>
        <taxon>Desulfitobacteriaceae</taxon>
        <taxon>Desulfosporosinus</taxon>
    </lineage>
</organism>
<dbReference type="PATRIC" id="fig|476652.3.peg.3592"/>
<keyword evidence="2" id="KW-1185">Reference proteome</keyword>
<evidence type="ECO:0000313" key="2">
    <source>
        <dbReference type="Proteomes" id="UP000036356"/>
    </source>
</evidence>
<comment type="caution">
    <text evidence="1">The sequence shown here is derived from an EMBL/GenBank/DDBJ whole genome shotgun (WGS) entry which is preliminary data.</text>
</comment>
<dbReference type="EMBL" id="LDZY01000012">
    <property type="protein sequence ID" value="KLU64759.1"/>
    <property type="molecule type" value="Genomic_DNA"/>
</dbReference>
<name>A0A0J1FMN2_9FIRM</name>
<dbReference type="STRING" id="476652.DEAC_c34030"/>
<dbReference type="RefSeq" id="WP_047811201.1">
    <property type="nucleotide sequence ID" value="NZ_LDZY01000012.1"/>
</dbReference>
<gene>
    <name evidence="1" type="ORF">DEAC_c34030</name>
</gene>
<protein>
    <submittedName>
        <fullName evidence="1">Uncharacterized protein</fullName>
    </submittedName>
</protein>
<reference evidence="1 2" key="1">
    <citation type="submission" date="2015-06" db="EMBL/GenBank/DDBJ databases">
        <title>Draft genome of the moderately acidophilic sulfate reducer Candidatus Desulfosporosinus acididurans strain M1.</title>
        <authorList>
            <person name="Poehlein A."/>
            <person name="Petzsch P."/>
            <person name="Johnson B.D."/>
            <person name="Schloemann M."/>
            <person name="Daniel R."/>
            <person name="Muehling M."/>
        </authorList>
    </citation>
    <scope>NUCLEOTIDE SEQUENCE [LARGE SCALE GENOMIC DNA]</scope>
    <source>
        <strain evidence="1 2">M1</strain>
    </source>
</reference>
<sequence length="72" mass="8605">MTFSWYGLNWDEVRRDLEALGKPYAFQITYPRGKMETGGSLRVVRLREFEDRVDIILAHEKYSRCEHRPPNC</sequence>
<proteinExistence type="predicted"/>
<dbReference type="AlphaFoldDB" id="A0A0J1FMN2"/>
<dbReference type="Proteomes" id="UP000036356">
    <property type="component" value="Unassembled WGS sequence"/>
</dbReference>
<accession>A0A0J1FMN2</accession>
<evidence type="ECO:0000313" key="1">
    <source>
        <dbReference type="EMBL" id="KLU64759.1"/>
    </source>
</evidence>